<dbReference type="Proteomes" id="UP000289805">
    <property type="component" value="Unassembled WGS sequence"/>
</dbReference>
<evidence type="ECO:0000313" key="3">
    <source>
        <dbReference type="EMBL" id="RXR33245.1"/>
    </source>
</evidence>
<name>A0A4Q1KU65_9CELL</name>
<feature type="transmembrane region" description="Helical" evidence="1">
    <location>
        <begin position="48"/>
        <end position="69"/>
    </location>
</feature>
<sequence>MTPSGPDLPSDPVPRDRLGPGPGWRLAAGVLVGVAVGTWLGAQGHLRFAVLAGWSVAALLFVVWTWAVIAPMDARVTASHATREEPSRRVAHLFILAAAVVSLVGVGLLLLASPADKSAQALTAVFAVGSVAISWAAVHTLFGLAYARQYYTGVDGGIDFNQAEPPRYLDFMYVAFTVGMSFAISDTNVTSGAVRRTALGHALLSYMFGTVIIGAVVNLVAGL</sequence>
<dbReference type="EMBL" id="SDJQ01000015">
    <property type="protein sequence ID" value="RXR33245.1"/>
    <property type="molecule type" value="Genomic_DNA"/>
</dbReference>
<keyword evidence="1" id="KW-0812">Transmembrane</keyword>
<dbReference type="InterPro" id="IPR009781">
    <property type="entry name" value="DUF1345"/>
</dbReference>
<feature type="transmembrane region" description="Helical" evidence="1">
    <location>
        <begin position="90"/>
        <end position="112"/>
    </location>
</feature>
<dbReference type="RefSeq" id="WP_030151038.1">
    <property type="nucleotide sequence ID" value="NZ_JOFV01000006.1"/>
</dbReference>
<feature type="transmembrane region" description="Helical" evidence="1">
    <location>
        <begin position="204"/>
        <end position="221"/>
    </location>
</feature>
<feature type="transmembrane region" description="Helical" evidence="1">
    <location>
        <begin position="168"/>
        <end position="184"/>
    </location>
</feature>
<feature type="transmembrane region" description="Helical" evidence="1">
    <location>
        <begin position="124"/>
        <end position="147"/>
    </location>
</feature>
<dbReference type="AlphaFoldDB" id="A0A4Q1KU65"/>
<dbReference type="Proteomes" id="UP000290517">
    <property type="component" value="Unassembled WGS sequence"/>
</dbReference>
<feature type="transmembrane region" description="Helical" evidence="1">
    <location>
        <begin position="24"/>
        <end position="42"/>
    </location>
</feature>
<proteinExistence type="predicted"/>
<evidence type="ECO:0000313" key="4">
    <source>
        <dbReference type="Proteomes" id="UP000289805"/>
    </source>
</evidence>
<dbReference type="Pfam" id="PF07077">
    <property type="entry name" value="DUF1345"/>
    <property type="match status" value="1"/>
</dbReference>
<protein>
    <submittedName>
        <fullName evidence="3">DUF1345 domain-containing protein</fullName>
    </submittedName>
</protein>
<dbReference type="STRING" id="1713.GCA_000718325_01507"/>
<keyword evidence="1" id="KW-1133">Transmembrane helix</keyword>
<dbReference type="EMBL" id="SDJR01000005">
    <property type="protein sequence ID" value="RXR25667.1"/>
    <property type="molecule type" value="Genomic_DNA"/>
</dbReference>
<evidence type="ECO:0000313" key="5">
    <source>
        <dbReference type="Proteomes" id="UP000290517"/>
    </source>
</evidence>
<accession>A0A4Q1KU65</accession>
<keyword evidence="1" id="KW-0472">Membrane</keyword>
<evidence type="ECO:0000256" key="1">
    <source>
        <dbReference type="SAM" id="Phobius"/>
    </source>
</evidence>
<organism evidence="3 4">
    <name type="scientific">Oerskovia turbata</name>
    <dbReference type="NCBI Taxonomy" id="1713"/>
    <lineage>
        <taxon>Bacteria</taxon>
        <taxon>Bacillati</taxon>
        <taxon>Actinomycetota</taxon>
        <taxon>Actinomycetes</taxon>
        <taxon>Micrococcales</taxon>
        <taxon>Cellulomonadaceae</taxon>
        <taxon>Oerskovia</taxon>
    </lineage>
</organism>
<keyword evidence="5" id="KW-1185">Reference proteome</keyword>
<reference evidence="4 5" key="1">
    <citation type="submission" date="2019-01" db="EMBL/GenBank/DDBJ databases">
        <title>Oerskovia turbata Genome sequencing and assembly.</title>
        <authorList>
            <person name="Dou T."/>
        </authorList>
    </citation>
    <scope>NUCLEOTIDE SEQUENCE [LARGE SCALE GENOMIC DNA]</scope>
    <source>
        <strain evidence="3 4">JCM12123</strain>
        <strain evidence="2 5">JCM3160</strain>
    </source>
</reference>
<comment type="caution">
    <text evidence="3">The sequence shown here is derived from an EMBL/GenBank/DDBJ whole genome shotgun (WGS) entry which is preliminary data.</text>
</comment>
<gene>
    <name evidence="2" type="ORF">EQW73_09120</name>
    <name evidence="3" type="ORF">EQW78_12225</name>
</gene>
<evidence type="ECO:0000313" key="2">
    <source>
        <dbReference type="EMBL" id="RXR25667.1"/>
    </source>
</evidence>
<dbReference type="OrthoDB" id="64737at2"/>